<gene>
    <name evidence="2" type="ORF">KP78_23100</name>
</gene>
<evidence type="ECO:0008006" key="4">
    <source>
        <dbReference type="Google" id="ProtNLM"/>
    </source>
</evidence>
<dbReference type="Proteomes" id="UP000031938">
    <property type="component" value="Unassembled WGS sequence"/>
</dbReference>
<proteinExistence type="predicted"/>
<reference evidence="2 3" key="1">
    <citation type="submission" date="2015-01" db="EMBL/GenBank/DDBJ databases">
        <title>Genome sequencing of Jeotgalibacillus soli.</title>
        <authorList>
            <person name="Goh K.M."/>
            <person name="Chan K.-G."/>
            <person name="Yaakop A.S."/>
            <person name="Ee R."/>
            <person name="Gan H.M."/>
            <person name="Chan C.S."/>
        </authorList>
    </citation>
    <scope>NUCLEOTIDE SEQUENCE [LARGE SCALE GENOMIC DNA]</scope>
    <source>
        <strain evidence="2 3">P9</strain>
    </source>
</reference>
<organism evidence="2 3">
    <name type="scientific">Jeotgalibacillus soli</name>
    <dbReference type="NCBI Taxonomy" id="889306"/>
    <lineage>
        <taxon>Bacteria</taxon>
        <taxon>Bacillati</taxon>
        <taxon>Bacillota</taxon>
        <taxon>Bacilli</taxon>
        <taxon>Bacillales</taxon>
        <taxon>Caryophanaceae</taxon>
        <taxon>Jeotgalibacillus</taxon>
    </lineage>
</organism>
<evidence type="ECO:0000313" key="3">
    <source>
        <dbReference type="Proteomes" id="UP000031938"/>
    </source>
</evidence>
<dbReference type="Pfam" id="PF14071">
    <property type="entry name" value="YlbD_coat"/>
    <property type="match status" value="1"/>
</dbReference>
<feature type="region of interest" description="Disordered" evidence="1">
    <location>
        <begin position="103"/>
        <end position="127"/>
    </location>
</feature>
<protein>
    <recommendedName>
        <fullName evidence="4">Cytosolic protein</fullName>
    </recommendedName>
</protein>
<evidence type="ECO:0000313" key="2">
    <source>
        <dbReference type="EMBL" id="KIL44766.1"/>
    </source>
</evidence>
<evidence type="ECO:0000256" key="1">
    <source>
        <dbReference type="SAM" id="MobiDB-lite"/>
    </source>
</evidence>
<dbReference type="STRING" id="889306.KP78_23100"/>
<keyword evidence="3" id="KW-1185">Reference proteome</keyword>
<sequence>MEDRERQIQKFKEFLLKNPHLIHYVRKENKTWQEMFEEWYLFGDDDSRWYTEYEGKKEKNKQSNDWIQSVKGRLQSLDEQQIEQYLAQFKDALEMISSLLTQFKPTNDQPNRPNNETKNESYMTYWR</sequence>
<dbReference type="AlphaFoldDB" id="A0A0C2VJW0"/>
<dbReference type="InterPro" id="IPR025953">
    <property type="entry name" value="YlbD_coat"/>
</dbReference>
<dbReference type="PATRIC" id="fig|889306.3.peg.2324"/>
<comment type="caution">
    <text evidence="2">The sequence shown here is derived from an EMBL/GenBank/DDBJ whole genome shotgun (WGS) entry which is preliminary data.</text>
</comment>
<dbReference type="OrthoDB" id="1655540at2"/>
<dbReference type="EMBL" id="JXRP01000018">
    <property type="protein sequence ID" value="KIL44766.1"/>
    <property type="molecule type" value="Genomic_DNA"/>
</dbReference>
<accession>A0A0C2VJW0</accession>
<name>A0A0C2VJW0_9BACL</name>